<dbReference type="InterPro" id="IPR016431">
    <property type="entry name" value="Pyrv-formate_lyase-activ_prd"/>
</dbReference>
<dbReference type="Gene3D" id="3.20.20.70">
    <property type="entry name" value="Aldolase class I"/>
    <property type="match status" value="1"/>
</dbReference>
<evidence type="ECO:0000256" key="1">
    <source>
        <dbReference type="ARBA" id="ARBA00022485"/>
    </source>
</evidence>
<keyword evidence="3 6" id="KW-0479">Metal-binding</keyword>
<dbReference type="CDD" id="cd01335">
    <property type="entry name" value="Radical_SAM"/>
    <property type="match status" value="1"/>
</dbReference>
<evidence type="ECO:0000256" key="5">
    <source>
        <dbReference type="ARBA" id="ARBA00023014"/>
    </source>
</evidence>
<dbReference type="InterPro" id="IPR058240">
    <property type="entry name" value="rSAM_sf"/>
</dbReference>
<dbReference type="PANTHER" id="PTHR30352">
    <property type="entry name" value="PYRUVATE FORMATE-LYASE-ACTIVATING ENZYME"/>
    <property type="match status" value="1"/>
</dbReference>
<accession>A0A7C1ZNI9</accession>
<dbReference type="PANTHER" id="PTHR30352:SF22">
    <property type="entry name" value="PYRUVATE FORMATE-LYASE ACTIVATING ENZYME HOMOLOG"/>
    <property type="match status" value="1"/>
</dbReference>
<evidence type="ECO:0000256" key="2">
    <source>
        <dbReference type="ARBA" id="ARBA00022691"/>
    </source>
</evidence>
<keyword evidence="4 6" id="KW-0408">Iron</keyword>
<keyword evidence="2 6" id="KW-0949">S-adenosyl-L-methionine</keyword>
<proteinExistence type="predicted"/>
<evidence type="ECO:0000256" key="6">
    <source>
        <dbReference type="PIRSR" id="PIRSR004869-50"/>
    </source>
</evidence>
<reference evidence="8" key="1">
    <citation type="journal article" date="2020" name="mSystems">
        <title>Genome- and Community-Level Interaction Insights into Carbon Utilization and Element Cycling Functions of Hydrothermarchaeota in Hydrothermal Sediment.</title>
        <authorList>
            <person name="Zhou Z."/>
            <person name="Liu Y."/>
            <person name="Xu W."/>
            <person name="Pan J."/>
            <person name="Luo Z.H."/>
            <person name="Li M."/>
        </authorList>
    </citation>
    <scope>NUCLEOTIDE SEQUENCE [LARGE SCALE GENOMIC DNA]</scope>
    <source>
        <strain evidence="8">HyVt-389</strain>
    </source>
</reference>
<feature type="domain" description="Radical SAM core" evidence="7">
    <location>
        <begin position="142"/>
        <end position="307"/>
    </location>
</feature>
<comment type="cofactor">
    <cofactor evidence="6">
        <name>[4Fe-4S] cluster</name>
        <dbReference type="ChEBI" id="CHEBI:49883"/>
    </cofactor>
    <text evidence="6">Binds 1 [4Fe-4S] cluster. The cluster is coordinated with 3 cysteines and an exchangeable S-adenosyl-L-methionine.</text>
</comment>
<dbReference type="GO" id="GO:0046872">
    <property type="term" value="F:metal ion binding"/>
    <property type="evidence" value="ECO:0007669"/>
    <property type="project" value="UniProtKB-KW"/>
</dbReference>
<protein>
    <submittedName>
        <fullName evidence="8">Radical SAM protein</fullName>
    </submittedName>
</protein>
<feature type="binding site" evidence="6">
    <location>
        <position position="150"/>
    </location>
    <ligand>
        <name>[4Fe-4S] cluster</name>
        <dbReference type="ChEBI" id="CHEBI:49883"/>
        <note>4Fe-4S-S-AdoMet</note>
    </ligand>
</feature>
<keyword evidence="5 6" id="KW-0411">Iron-sulfur</keyword>
<evidence type="ECO:0000256" key="4">
    <source>
        <dbReference type="ARBA" id="ARBA00023004"/>
    </source>
</evidence>
<comment type="caution">
    <text evidence="8">The sequence shown here is derived from an EMBL/GenBank/DDBJ whole genome shotgun (WGS) entry which is preliminary data.</text>
</comment>
<dbReference type="Pfam" id="PF04055">
    <property type="entry name" value="Radical_SAM"/>
    <property type="match status" value="1"/>
</dbReference>
<dbReference type="GO" id="GO:0051539">
    <property type="term" value="F:4 iron, 4 sulfur cluster binding"/>
    <property type="evidence" value="ECO:0007669"/>
    <property type="project" value="UniProtKB-KW"/>
</dbReference>
<evidence type="ECO:0000313" key="8">
    <source>
        <dbReference type="EMBL" id="HEC68169.1"/>
    </source>
</evidence>
<dbReference type="InterPro" id="IPR007197">
    <property type="entry name" value="rSAM"/>
</dbReference>
<dbReference type="Proteomes" id="UP000885738">
    <property type="component" value="Unassembled WGS sequence"/>
</dbReference>
<dbReference type="PIRSF" id="PIRSF004869">
    <property type="entry name" value="PflX_prd"/>
    <property type="match status" value="1"/>
</dbReference>
<keyword evidence="1" id="KW-0004">4Fe-4S</keyword>
<organism evidence="8">
    <name type="scientific">Desulfofervidus auxilii</name>
    <dbReference type="NCBI Taxonomy" id="1621989"/>
    <lineage>
        <taxon>Bacteria</taxon>
        <taxon>Pseudomonadati</taxon>
        <taxon>Thermodesulfobacteriota</taxon>
        <taxon>Candidatus Desulfofervidia</taxon>
        <taxon>Candidatus Desulfofervidales</taxon>
        <taxon>Candidatus Desulfofervidaceae</taxon>
        <taxon>Candidatus Desulfofervidus</taxon>
    </lineage>
</organism>
<dbReference type="InterPro" id="IPR013785">
    <property type="entry name" value="Aldolase_TIM"/>
</dbReference>
<gene>
    <name evidence="8" type="ORF">ENI35_05095</name>
</gene>
<name>A0A7C1ZNI9_DESA2</name>
<dbReference type="AlphaFoldDB" id="A0A7C1ZNI9"/>
<dbReference type="InterPro" id="IPR034457">
    <property type="entry name" value="Organic_radical-activating"/>
</dbReference>
<feature type="binding site" evidence="6">
    <location>
        <position position="153"/>
    </location>
    <ligand>
        <name>[4Fe-4S] cluster</name>
        <dbReference type="ChEBI" id="CHEBI:49883"/>
        <note>4Fe-4S-S-AdoMet</note>
    </ligand>
</feature>
<feature type="binding site" evidence="6">
    <location>
        <position position="146"/>
    </location>
    <ligand>
        <name>[4Fe-4S] cluster</name>
        <dbReference type="ChEBI" id="CHEBI:49883"/>
        <note>4Fe-4S-S-AdoMet</note>
    </ligand>
</feature>
<dbReference type="SUPFAM" id="SSF102114">
    <property type="entry name" value="Radical SAM enzymes"/>
    <property type="match status" value="1"/>
</dbReference>
<dbReference type="GO" id="GO:0003824">
    <property type="term" value="F:catalytic activity"/>
    <property type="evidence" value="ECO:0007669"/>
    <property type="project" value="InterPro"/>
</dbReference>
<evidence type="ECO:0000259" key="7">
    <source>
        <dbReference type="Pfam" id="PF04055"/>
    </source>
</evidence>
<sequence>MGKCKICGKEGVNISNVLGYCSQCLRNYWDSIKEEIFSLHAASRQSFGLPPYVTKNPKGIQCRLCVNKCVISSQEVGYCGIRKNINGKIGGGTIKGNLHFYYDPLPTNCVADWVCPGGTGSGYPQYAYTKGPELGYYNLAVFYQACNFNCLYCQNWSFKEGFRHPHWVSINELVEACFKKNVSCICYFGGDPTPQIIHALAVSRKILKRKDKSIIRICWETNGAVNPKILKQMAKISLASGGCIKFDLKAWHEEVHKTLCGVSNRQTLENFAWLASLSKKRPSPPFLIASTLLVPGYVDVEEVRKITHFIAQLDSNIPYSLLAFYPSFVLRDLPTTSFSHAERCMEVAKQAGLKRIKIGNQHLLGNAYT</sequence>
<dbReference type="SFLD" id="SFLDS00029">
    <property type="entry name" value="Radical_SAM"/>
    <property type="match status" value="1"/>
</dbReference>
<dbReference type="EMBL" id="DRIH01000178">
    <property type="protein sequence ID" value="HEC68169.1"/>
    <property type="molecule type" value="Genomic_DNA"/>
</dbReference>
<evidence type="ECO:0000256" key="3">
    <source>
        <dbReference type="ARBA" id="ARBA00022723"/>
    </source>
</evidence>